<dbReference type="EMBL" id="JAYKXN010000006">
    <property type="protein sequence ID" value="KAK7277567.1"/>
    <property type="molecule type" value="Genomic_DNA"/>
</dbReference>
<gene>
    <name evidence="2" type="ORF">RJT34_22582</name>
</gene>
<keyword evidence="3" id="KW-1185">Reference proteome</keyword>
<proteinExistence type="predicted"/>
<evidence type="ECO:0000256" key="1">
    <source>
        <dbReference type="SAM" id="SignalP"/>
    </source>
</evidence>
<feature type="chain" id="PRO_5042957151" evidence="1">
    <location>
        <begin position="24"/>
        <end position="198"/>
    </location>
</feature>
<accession>A0AAN9IFP9</accession>
<comment type="caution">
    <text evidence="2">The sequence shown here is derived from an EMBL/GenBank/DDBJ whole genome shotgun (WGS) entry which is preliminary data.</text>
</comment>
<organism evidence="2 3">
    <name type="scientific">Clitoria ternatea</name>
    <name type="common">Butterfly pea</name>
    <dbReference type="NCBI Taxonomy" id="43366"/>
    <lineage>
        <taxon>Eukaryota</taxon>
        <taxon>Viridiplantae</taxon>
        <taxon>Streptophyta</taxon>
        <taxon>Embryophyta</taxon>
        <taxon>Tracheophyta</taxon>
        <taxon>Spermatophyta</taxon>
        <taxon>Magnoliopsida</taxon>
        <taxon>eudicotyledons</taxon>
        <taxon>Gunneridae</taxon>
        <taxon>Pentapetalae</taxon>
        <taxon>rosids</taxon>
        <taxon>fabids</taxon>
        <taxon>Fabales</taxon>
        <taxon>Fabaceae</taxon>
        <taxon>Papilionoideae</taxon>
        <taxon>50 kb inversion clade</taxon>
        <taxon>NPAAA clade</taxon>
        <taxon>indigoferoid/millettioid clade</taxon>
        <taxon>Phaseoleae</taxon>
        <taxon>Clitoria</taxon>
    </lineage>
</organism>
<evidence type="ECO:0000313" key="2">
    <source>
        <dbReference type="EMBL" id="KAK7277567.1"/>
    </source>
</evidence>
<feature type="signal peptide" evidence="1">
    <location>
        <begin position="1"/>
        <end position="23"/>
    </location>
</feature>
<name>A0AAN9IFP9_CLITE</name>
<evidence type="ECO:0000313" key="3">
    <source>
        <dbReference type="Proteomes" id="UP001359559"/>
    </source>
</evidence>
<sequence length="198" mass="21783">MIYLLHVLFPSQIFLSSVTAISAKDDAKTRLQNAPSSQVKDFPFACHYGKEKDSDGTDGDPSLVMGDSPRVCSLHLLFLSKLVSYSLAVQEVEGEDKLDTLCVTPYLRKKEGDGGGGSSWRSWVFVITWRGDAIFFVSLFACKNVPIWVFTMVKKLTAACGGAAKAGVSLERIVVVWRYCDGIGNRAPGKRWVNVLLQ</sequence>
<keyword evidence="1" id="KW-0732">Signal</keyword>
<dbReference type="AlphaFoldDB" id="A0AAN9IFP9"/>
<dbReference type="Proteomes" id="UP001359559">
    <property type="component" value="Unassembled WGS sequence"/>
</dbReference>
<reference evidence="2 3" key="1">
    <citation type="submission" date="2024-01" db="EMBL/GenBank/DDBJ databases">
        <title>The genomes of 5 underutilized Papilionoideae crops provide insights into root nodulation and disease resistance.</title>
        <authorList>
            <person name="Yuan L."/>
        </authorList>
    </citation>
    <scope>NUCLEOTIDE SEQUENCE [LARGE SCALE GENOMIC DNA]</scope>
    <source>
        <strain evidence="2">LY-2023</strain>
        <tissue evidence="2">Leaf</tissue>
    </source>
</reference>
<protein>
    <submittedName>
        <fullName evidence="2">Uncharacterized protein</fullName>
    </submittedName>
</protein>